<name>A0A553NDM8_TIGCA</name>
<feature type="signal peptide" evidence="2">
    <location>
        <begin position="1"/>
        <end position="21"/>
    </location>
</feature>
<keyword evidence="4" id="KW-1185">Reference proteome</keyword>
<reference evidence="3 4" key="1">
    <citation type="journal article" date="2018" name="Nat. Ecol. Evol.">
        <title>Genomic signatures of mitonuclear coevolution across populations of Tigriopus californicus.</title>
        <authorList>
            <person name="Barreto F.S."/>
            <person name="Watson E.T."/>
            <person name="Lima T.G."/>
            <person name="Willett C.S."/>
            <person name="Edmands S."/>
            <person name="Li W."/>
            <person name="Burton R.S."/>
        </authorList>
    </citation>
    <scope>NUCLEOTIDE SEQUENCE [LARGE SCALE GENOMIC DNA]</scope>
    <source>
        <strain evidence="3 4">San Diego</strain>
    </source>
</reference>
<proteinExistence type="predicted"/>
<dbReference type="EMBL" id="VCGU01000458">
    <property type="protein sequence ID" value="TRY63518.1"/>
    <property type="molecule type" value="Genomic_DNA"/>
</dbReference>
<feature type="chain" id="PRO_5021906082" evidence="2">
    <location>
        <begin position="22"/>
        <end position="266"/>
    </location>
</feature>
<organism evidence="3 4">
    <name type="scientific">Tigriopus californicus</name>
    <name type="common">Marine copepod</name>
    <dbReference type="NCBI Taxonomy" id="6832"/>
    <lineage>
        <taxon>Eukaryota</taxon>
        <taxon>Metazoa</taxon>
        <taxon>Ecdysozoa</taxon>
        <taxon>Arthropoda</taxon>
        <taxon>Crustacea</taxon>
        <taxon>Multicrustacea</taxon>
        <taxon>Hexanauplia</taxon>
        <taxon>Copepoda</taxon>
        <taxon>Harpacticoida</taxon>
        <taxon>Harpacticidae</taxon>
        <taxon>Tigriopus</taxon>
    </lineage>
</organism>
<keyword evidence="2" id="KW-0732">Signal</keyword>
<evidence type="ECO:0000313" key="4">
    <source>
        <dbReference type="Proteomes" id="UP000318571"/>
    </source>
</evidence>
<accession>A0A553NDM8</accession>
<evidence type="ECO:0000256" key="2">
    <source>
        <dbReference type="SAM" id="SignalP"/>
    </source>
</evidence>
<comment type="caution">
    <text evidence="3">The sequence shown here is derived from an EMBL/GenBank/DDBJ whole genome shotgun (WGS) entry which is preliminary data.</text>
</comment>
<gene>
    <name evidence="3" type="ORF">TCAL_16545</name>
</gene>
<sequence length="266" mass="30579">MNFKHVIILAVCICLVEQIGAAKKRRLVKRLKKQPLEVVAIDSNDERQIENYSRSDPGIQEDEGAESGNDRPRDARFIFQSVFGGTTNKPAPLYSYQYTPYNQELWGVESSPQQVPQQVQQEQQTQQVQQVSPYNYALTNQEFNNNPSYAQGPNNQRQRRDVEDNFILEDDNGDFPLPNTLPDYGQRLKDAIVMLAMIETHPDCMKKIACIFGRETKRSDQRILITDIVTKLMPKRLDGFTQEFIHASRNDDRSCESYDCSTCFSV</sequence>
<feature type="region of interest" description="Disordered" evidence="1">
    <location>
        <begin position="48"/>
        <end position="73"/>
    </location>
</feature>
<dbReference type="AlphaFoldDB" id="A0A553NDM8"/>
<evidence type="ECO:0000313" key="3">
    <source>
        <dbReference type="EMBL" id="TRY63518.1"/>
    </source>
</evidence>
<evidence type="ECO:0000256" key="1">
    <source>
        <dbReference type="SAM" id="MobiDB-lite"/>
    </source>
</evidence>
<dbReference type="Proteomes" id="UP000318571">
    <property type="component" value="Chromosome 10"/>
</dbReference>
<protein>
    <submittedName>
        <fullName evidence="3">Uncharacterized protein</fullName>
    </submittedName>
</protein>